<evidence type="ECO:0000313" key="1">
    <source>
        <dbReference type="EMBL" id="AWR21055.1"/>
    </source>
</evidence>
<keyword evidence="2" id="KW-1185">Reference proteome</keyword>
<protein>
    <recommendedName>
        <fullName evidence="3">Glycosyltransferase</fullName>
    </recommendedName>
</protein>
<accession>A0A2Z3RW42</accession>
<dbReference type="RefSeq" id="WP_110232940.1">
    <property type="nucleotide sequence ID" value="NZ_CP023994.1"/>
</dbReference>
<evidence type="ECO:0008006" key="3">
    <source>
        <dbReference type="Google" id="ProtNLM"/>
    </source>
</evidence>
<sequence length="421" mass="46334">MTSFSTKLSSIAAQLMSNRSKIPKFVNVLIDDVAKRPDGILARIVDSLLLATQAAPVVTQVPKSSIRLFIGPTNYAGQGYAWSRALEASNPNLKACNLEIELPGSFQFPTDSKASISAYNRSGKWQRKELEAVQSFTHVLYEAERPLFGSLFHRNVKKEVNALISAEVSVALICHGTDVRSPMKHVSLTEWSPYVDEVRLATQHQKEVDANLKLIADLQVPTFVSTPDLLLDLPEAHWCPVVVDTGVWLPTQEPLKKTRPVVAHIPSMGNIKGTHLIHDTLMSLDSEGLIDYQALHGVPAFEMPKVIAAADIVLDQFRIGSYGVAAVEAMSTGRVVVGHVAQEVRSIVMSQTGRKLPIVEATPSTLAKVLREICLNRDSFQQIARDGYEFARAIHSGKYSSKVLETHWIADSQEQPLAKDD</sequence>
<organism evidence="1 2">
    <name type="scientific">Aurantimicrobium photophilum</name>
    <dbReference type="NCBI Taxonomy" id="1987356"/>
    <lineage>
        <taxon>Bacteria</taxon>
        <taxon>Bacillati</taxon>
        <taxon>Actinomycetota</taxon>
        <taxon>Actinomycetes</taxon>
        <taxon>Micrococcales</taxon>
        <taxon>Microbacteriaceae</taxon>
        <taxon>Aurantimicrobium</taxon>
    </lineage>
</organism>
<dbReference type="OrthoDB" id="9809622at2"/>
<gene>
    <name evidence="1" type="ORF">AURMO_00438</name>
</gene>
<dbReference type="KEGG" id="aum:AURMO_00438"/>
<dbReference type="Gene3D" id="3.40.50.2000">
    <property type="entry name" value="Glycogen Phosphorylase B"/>
    <property type="match status" value="1"/>
</dbReference>
<reference evidence="1 2" key="1">
    <citation type="submission" date="2017-10" db="EMBL/GenBank/DDBJ databases">
        <title>Genome of an Actinobacterium that displays light-enhanced growth.</title>
        <authorList>
            <person name="Maresca J.A."/>
            <person name="Hempel P."/>
            <person name="Shevchenko O."/>
            <person name="Miller K.J."/>
            <person name="Hahn M.W."/>
        </authorList>
    </citation>
    <scope>NUCLEOTIDE SEQUENCE [LARGE SCALE GENOMIC DNA]</scope>
    <source>
        <strain evidence="1 2">MWH-Mo1</strain>
    </source>
</reference>
<name>A0A2Z3RW42_9MICO</name>
<evidence type="ECO:0000313" key="2">
    <source>
        <dbReference type="Proteomes" id="UP000246894"/>
    </source>
</evidence>
<proteinExistence type="predicted"/>
<dbReference type="AlphaFoldDB" id="A0A2Z3RW42"/>
<dbReference type="EMBL" id="CP023994">
    <property type="protein sequence ID" value="AWR21055.1"/>
    <property type="molecule type" value="Genomic_DNA"/>
</dbReference>
<dbReference type="SUPFAM" id="SSF53756">
    <property type="entry name" value="UDP-Glycosyltransferase/glycogen phosphorylase"/>
    <property type="match status" value="1"/>
</dbReference>
<dbReference type="Proteomes" id="UP000246894">
    <property type="component" value="Chromosome"/>
</dbReference>